<evidence type="ECO:0000313" key="2">
    <source>
        <dbReference type="Proteomes" id="UP001060215"/>
    </source>
</evidence>
<organism evidence="1 2">
    <name type="scientific">Camellia lanceoleosa</name>
    <dbReference type="NCBI Taxonomy" id="1840588"/>
    <lineage>
        <taxon>Eukaryota</taxon>
        <taxon>Viridiplantae</taxon>
        <taxon>Streptophyta</taxon>
        <taxon>Embryophyta</taxon>
        <taxon>Tracheophyta</taxon>
        <taxon>Spermatophyta</taxon>
        <taxon>Magnoliopsida</taxon>
        <taxon>eudicotyledons</taxon>
        <taxon>Gunneridae</taxon>
        <taxon>Pentapetalae</taxon>
        <taxon>asterids</taxon>
        <taxon>Ericales</taxon>
        <taxon>Theaceae</taxon>
        <taxon>Camellia</taxon>
    </lineage>
</organism>
<dbReference type="EMBL" id="CM045766">
    <property type="protein sequence ID" value="KAI8002643.1"/>
    <property type="molecule type" value="Genomic_DNA"/>
</dbReference>
<protein>
    <submittedName>
        <fullName evidence="1">Protein BONZAI 2</fullName>
    </submittedName>
</protein>
<name>A0ACC0GN82_9ERIC</name>
<evidence type="ECO:0000313" key="1">
    <source>
        <dbReference type="EMBL" id="KAI8002643.1"/>
    </source>
</evidence>
<dbReference type="Proteomes" id="UP001060215">
    <property type="component" value="Chromosome 9"/>
</dbReference>
<proteinExistence type="predicted"/>
<comment type="caution">
    <text evidence="1">The sequence shown here is derived from an EMBL/GenBank/DDBJ whole genome shotgun (WGS) entry which is preliminary data.</text>
</comment>
<sequence>MQVMMLIQRSAGALFGLLFSVWLLLELVDMQFTSTEAGNLANNNLEGPIPHNISSCTALNQFCGLLVLYDQPTTTRLFIPNASNRKKSIPNKSPPSPKSTPEIEAISQKKFPGRSKDERPNSIADGNSGRSNTGRSQSTAFKSFGVQKKDTKGFLLDLKDQQVETGNLQDATFLNAVAKLGLGSVLRGPLEDAKTDAVTPRLNCQLQSCPIELLHPPEDCNVNSSLSFTLQICRVENILVEGRIEGSVVHFHRPRTIAIDSLGAISASGMGMFRVYDVDTQFHNLDVKMLKLDEQQFLGEATCTLSQIVTKSNGLEERPLQNRWSNEELMLATGTGGVTRLRHDLKLYSAYLGVHVWDLVTGRLLQTRAFSLPITAIVVDPTEMKLFSGGIDY</sequence>
<keyword evidence="2" id="KW-1185">Reference proteome</keyword>
<gene>
    <name evidence="1" type="ORF">LOK49_LG08G00617</name>
</gene>
<reference evidence="1 2" key="1">
    <citation type="journal article" date="2022" name="Plant J.">
        <title>Chromosome-level genome of Camellia lanceoleosa provides a valuable resource for understanding genome evolution and self-incompatibility.</title>
        <authorList>
            <person name="Gong W."/>
            <person name="Xiao S."/>
            <person name="Wang L."/>
            <person name="Liao Z."/>
            <person name="Chang Y."/>
            <person name="Mo W."/>
            <person name="Hu G."/>
            <person name="Li W."/>
            <person name="Zhao G."/>
            <person name="Zhu H."/>
            <person name="Hu X."/>
            <person name="Ji K."/>
            <person name="Xiang X."/>
            <person name="Song Q."/>
            <person name="Yuan D."/>
            <person name="Jin S."/>
            <person name="Zhang L."/>
        </authorList>
    </citation>
    <scope>NUCLEOTIDE SEQUENCE [LARGE SCALE GENOMIC DNA]</scope>
    <source>
        <strain evidence="1">SQ_2022a</strain>
    </source>
</reference>
<accession>A0ACC0GN82</accession>